<dbReference type="Proteomes" id="UP001163321">
    <property type="component" value="Chromosome 1"/>
</dbReference>
<gene>
    <name evidence="1" type="ORF">PsorP6_001912</name>
</gene>
<evidence type="ECO:0000313" key="1">
    <source>
        <dbReference type="EMBL" id="KAI9920600.1"/>
    </source>
</evidence>
<name>A0ACC0WRD1_9STRA</name>
<comment type="caution">
    <text evidence="1">The sequence shown here is derived from an EMBL/GenBank/DDBJ whole genome shotgun (WGS) entry which is preliminary data.</text>
</comment>
<dbReference type="EMBL" id="CM047580">
    <property type="protein sequence ID" value="KAI9920600.1"/>
    <property type="molecule type" value="Genomic_DNA"/>
</dbReference>
<keyword evidence="2" id="KW-1185">Reference proteome</keyword>
<evidence type="ECO:0000313" key="2">
    <source>
        <dbReference type="Proteomes" id="UP001163321"/>
    </source>
</evidence>
<protein>
    <submittedName>
        <fullName evidence="1">Uncharacterized protein</fullName>
    </submittedName>
</protein>
<accession>A0ACC0WRD1</accession>
<reference evidence="1 2" key="1">
    <citation type="journal article" date="2022" name="bioRxiv">
        <title>The genome of the oomycete Peronosclerospora sorghi, a cosmopolitan pathogen of maize and sorghum, is inflated with dispersed pseudogenes.</title>
        <authorList>
            <person name="Fletcher K."/>
            <person name="Martin F."/>
            <person name="Isakeit T."/>
            <person name="Cavanaugh K."/>
            <person name="Magill C."/>
            <person name="Michelmore R."/>
        </authorList>
    </citation>
    <scope>NUCLEOTIDE SEQUENCE [LARGE SCALE GENOMIC DNA]</scope>
    <source>
        <strain evidence="1">P6</strain>
    </source>
</reference>
<organism evidence="1 2">
    <name type="scientific">Peronosclerospora sorghi</name>
    <dbReference type="NCBI Taxonomy" id="230839"/>
    <lineage>
        <taxon>Eukaryota</taxon>
        <taxon>Sar</taxon>
        <taxon>Stramenopiles</taxon>
        <taxon>Oomycota</taxon>
        <taxon>Peronosporomycetes</taxon>
        <taxon>Peronosporales</taxon>
        <taxon>Peronosporaceae</taxon>
        <taxon>Peronosclerospora</taxon>
    </lineage>
</organism>
<sequence length="266" mass="31591">MERDENALKEFAQVRTITNVAIGKTDLRALRATLFFFLCLLEEHQEHPQDSTLMPMIIERFADFGAVIENLELTKELGETIQKQEQQIDENLVEKQKWEEKGHISDLTIGVRSVRLRQAVLDVDSNLKGQESSYETLKQYNYTLRSKLKQLECNISEHVQENRKLEQQNADQSDMMQRLHQEVNELHEHHESVLNKIKELKKDVTAWQEKYKEKEKQIHEMENAHMMVEKQDENLEFVKAENRKLQEHMDMMAQKHEKHLADHYKS</sequence>
<proteinExistence type="predicted"/>